<dbReference type="AlphaFoldDB" id="A0A101M038"/>
<name>A0A101M038_PICGL</name>
<keyword evidence="1" id="KW-0496">Mitochondrion</keyword>
<gene>
    <name evidence="1" type="ORF">ABT39_MTgene4522</name>
</gene>
<evidence type="ECO:0000313" key="1">
    <source>
        <dbReference type="EMBL" id="KUM48507.1"/>
    </source>
</evidence>
<dbReference type="EMBL" id="LKAM01000005">
    <property type="protein sequence ID" value="KUM48507.1"/>
    <property type="molecule type" value="Genomic_DNA"/>
</dbReference>
<reference evidence="1" key="1">
    <citation type="journal article" date="2015" name="Genome Biol. Evol.">
        <title>Organellar Genomes of White Spruce (Picea glauca): Assembly and Annotation.</title>
        <authorList>
            <person name="Jackman S.D."/>
            <person name="Warren R.L."/>
            <person name="Gibb E.A."/>
            <person name="Vandervalk B.P."/>
            <person name="Mohamadi H."/>
            <person name="Chu J."/>
            <person name="Raymond A."/>
            <person name="Pleasance S."/>
            <person name="Coope R."/>
            <person name="Wildung M.R."/>
            <person name="Ritland C.E."/>
            <person name="Bousquet J."/>
            <person name="Jones S.J."/>
            <person name="Bohlmann J."/>
            <person name="Birol I."/>
        </authorList>
    </citation>
    <scope>NUCLEOTIDE SEQUENCE [LARGE SCALE GENOMIC DNA]</scope>
    <source>
        <tissue evidence="1">Flushing bud</tissue>
    </source>
</reference>
<accession>A0A101M038</accession>
<organism evidence="1">
    <name type="scientific">Picea glauca</name>
    <name type="common">White spruce</name>
    <name type="synonym">Pinus glauca</name>
    <dbReference type="NCBI Taxonomy" id="3330"/>
    <lineage>
        <taxon>Eukaryota</taxon>
        <taxon>Viridiplantae</taxon>
        <taxon>Streptophyta</taxon>
        <taxon>Embryophyta</taxon>
        <taxon>Tracheophyta</taxon>
        <taxon>Spermatophyta</taxon>
        <taxon>Pinopsida</taxon>
        <taxon>Pinidae</taxon>
        <taxon>Conifers I</taxon>
        <taxon>Pinales</taxon>
        <taxon>Pinaceae</taxon>
        <taxon>Picea</taxon>
    </lineage>
</organism>
<comment type="caution">
    <text evidence="1">The sequence shown here is derived from an EMBL/GenBank/DDBJ whole genome shotgun (WGS) entry which is preliminary data.</text>
</comment>
<sequence length="75" mass="8774">MYGFDQAPYRLPKLLTPRLFVLEYVRQLTAIDMKHFRKSKKRGRITNPIAMGGYAFSNNNEASEAIKLLEELKFH</sequence>
<protein>
    <submittedName>
        <fullName evidence="1">Uncharacterized protein</fullName>
    </submittedName>
</protein>
<geneLocation type="mitochondrion" evidence="1"/>
<proteinExistence type="predicted"/>